<comment type="similarity">
    <text evidence="3 8">Belongs to the acyl-CoA dehydrogenase family.</text>
</comment>
<dbReference type="GO" id="GO:0009083">
    <property type="term" value="P:branched-chain amino acid catabolic process"/>
    <property type="evidence" value="ECO:0007669"/>
    <property type="project" value="UniProtKB-KW"/>
</dbReference>
<evidence type="ECO:0000256" key="4">
    <source>
        <dbReference type="ARBA" id="ARBA00022456"/>
    </source>
</evidence>
<dbReference type="Pfam" id="PF02770">
    <property type="entry name" value="Acyl-CoA_dh_M"/>
    <property type="match status" value="1"/>
</dbReference>
<reference evidence="12" key="1">
    <citation type="submission" date="2014-07" db="EMBL/GenBank/DDBJ databases">
        <title>First characterization of the anatoxin-a biosynthesis gene cluster from Cuspidothrix issatschenkoi.</title>
        <authorList>
            <person name="Pan Q."/>
            <person name="Jiang Y."/>
            <person name="Li R."/>
        </authorList>
    </citation>
    <scope>NUCLEOTIDE SEQUENCE</scope>
    <source>
        <strain evidence="12">LBRI48</strain>
    </source>
</reference>
<comment type="pathway">
    <text evidence="2">Amino-acid degradation; L-valine degradation.</text>
</comment>
<keyword evidence="4" id="KW-0101">Branched-chain amino acid catabolism</keyword>
<evidence type="ECO:0000256" key="8">
    <source>
        <dbReference type="RuleBase" id="RU362125"/>
    </source>
</evidence>
<dbReference type="SUPFAM" id="SSF47203">
    <property type="entry name" value="Acyl-CoA dehydrogenase C-terminal domain-like"/>
    <property type="match status" value="1"/>
</dbReference>
<evidence type="ECO:0000259" key="10">
    <source>
        <dbReference type="Pfam" id="PF02770"/>
    </source>
</evidence>
<proteinExistence type="inferred from homology"/>
<accession>A0A097PUK3</accession>
<dbReference type="GO" id="GO:0003995">
    <property type="term" value="F:acyl-CoA dehydrogenase activity"/>
    <property type="evidence" value="ECO:0007669"/>
    <property type="project" value="TreeGrafter"/>
</dbReference>
<evidence type="ECO:0000259" key="9">
    <source>
        <dbReference type="Pfam" id="PF00441"/>
    </source>
</evidence>
<dbReference type="FunFam" id="2.40.110.10:FF:000001">
    <property type="entry name" value="Acyl-CoA dehydrogenase, mitochondrial"/>
    <property type="match status" value="1"/>
</dbReference>
<dbReference type="SUPFAM" id="SSF56645">
    <property type="entry name" value="Acyl-CoA dehydrogenase NM domain-like"/>
    <property type="match status" value="1"/>
</dbReference>
<evidence type="ECO:0000313" key="12">
    <source>
        <dbReference type="EMBL" id="AIU56830.1"/>
    </source>
</evidence>
<dbReference type="GO" id="GO:0050660">
    <property type="term" value="F:flavin adenine dinucleotide binding"/>
    <property type="evidence" value="ECO:0007669"/>
    <property type="project" value="InterPro"/>
</dbReference>
<dbReference type="AlphaFoldDB" id="A0A097PUK3"/>
<dbReference type="Pfam" id="PF00441">
    <property type="entry name" value="Acyl-CoA_dh_1"/>
    <property type="match status" value="1"/>
</dbReference>
<evidence type="ECO:0000256" key="2">
    <source>
        <dbReference type="ARBA" id="ARBA00005109"/>
    </source>
</evidence>
<keyword evidence="6 8" id="KW-0274">FAD</keyword>
<dbReference type="InterPro" id="IPR013786">
    <property type="entry name" value="AcylCoA_DH/ox_N"/>
</dbReference>
<dbReference type="Gene3D" id="2.40.110.10">
    <property type="entry name" value="Butyryl-CoA Dehydrogenase, subunit A, domain 2"/>
    <property type="match status" value="1"/>
</dbReference>
<dbReference type="InterPro" id="IPR036250">
    <property type="entry name" value="AcylCo_DH-like_C"/>
</dbReference>
<evidence type="ECO:0000256" key="1">
    <source>
        <dbReference type="ARBA" id="ARBA00001974"/>
    </source>
</evidence>
<sequence length="398" mass="44829">MYIWETSNKSTKIVEGIMDFPWNNQQIEFKKKVIHFAQQSLASDLIEQDKEGIFNREAWKKCCDFGIHGWPIPTRYGGQELDILTIAYGLQGLGYACKDNGLMFAMSAHIWAGEMPLLTFGNEAQKEKYLPLLCREGWIASHAASEPQAGSDIYSLKTTARKHGDKYILNGHKHYVTNGSFADIFIIFATTDPDLGKEGLTAFIIEKDTPGLVVHKRMSTMGVRTAEITELTLENCEVSVSDRLGGEGAGLAIFNHSMEWERGFILSCAVGTMERLLEQSVRYARTHKQFGQAIGKFQSVANRLVEMKLRLENAKSYLYKVAWMKQNRQMALLEASMANLYISEAWVQSCLEAIEIHGAYGYLTNTELERELRDAIGSKFYSGTSDIQRVVIAKFLGL</sequence>
<dbReference type="InterPro" id="IPR009075">
    <property type="entry name" value="AcylCo_DH/oxidase_C"/>
</dbReference>
<keyword evidence="5 8" id="KW-0285">Flavoprotein</keyword>
<evidence type="ECO:0000256" key="3">
    <source>
        <dbReference type="ARBA" id="ARBA00009347"/>
    </source>
</evidence>
<keyword evidence="7 8" id="KW-0560">Oxidoreductase</keyword>
<evidence type="ECO:0000259" key="11">
    <source>
        <dbReference type="Pfam" id="PF02771"/>
    </source>
</evidence>
<dbReference type="FunFam" id="1.20.140.10:FF:000001">
    <property type="entry name" value="Acyl-CoA dehydrogenase"/>
    <property type="match status" value="1"/>
</dbReference>
<organism evidence="12">
    <name type="scientific">Cuspidothrix issatschenkoi LBRI48</name>
    <dbReference type="NCBI Taxonomy" id="1564606"/>
    <lineage>
        <taxon>Bacteria</taxon>
        <taxon>Bacillati</taxon>
        <taxon>Cyanobacteriota</taxon>
        <taxon>Cyanophyceae</taxon>
        <taxon>Nostocales</taxon>
        <taxon>Aphanizomenonaceae</taxon>
        <taxon>Cuspidothrix</taxon>
    </lineage>
</organism>
<feature type="domain" description="Acyl-CoA dehydrogenase/oxidase N-terminal" evidence="11">
    <location>
        <begin position="25"/>
        <end position="135"/>
    </location>
</feature>
<protein>
    <submittedName>
        <fullName evidence="12">Anatoxin-a synthetase B short chain acyl-CoA dehydrogenase</fullName>
    </submittedName>
</protein>
<evidence type="ECO:0000256" key="5">
    <source>
        <dbReference type="ARBA" id="ARBA00022630"/>
    </source>
</evidence>
<evidence type="ECO:0000256" key="7">
    <source>
        <dbReference type="ARBA" id="ARBA00023002"/>
    </source>
</evidence>
<dbReference type="PANTHER" id="PTHR43884">
    <property type="entry name" value="ACYL-COA DEHYDROGENASE"/>
    <property type="match status" value="1"/>
</dbReference>
<comment type="cofactor">
    <cofactor evidence="1 8">
        <name>FAD</name>
        <dbReference type="ChEBI" id="CHEBI:57692"/>
    </cofactor>
</comment>
<dbReference type="Pfam" id="PF02771">
    <property type="entry name" value="Acyl-CoA_dh_N"/>
    <property type="match status" value="1"/>
</dbReference>
<dbReference type="InterPro" id="IPR046373">
    <property type="entry name" value="Acyl-CoA_Oxase/DH_mid-dom_sf"/>
</dbReference>
<name>A0A097PUK3_9CYAN</name>
<dbReference type="EMBL" id="KM245023">
    <property type="protein sequence ID" value="AIU56830.1"/>
    <property type="molecule type" value="Genomic_DNA"/>
</dbReference>
<dbReference type="Gene3D" id="1.10.540.10">
    <property type="entry name" value="Acyl-CoA dehydrogenase/oxidase, N-terminal domain"/>
    <property type="match status" value="1"/>
</dbReference>
<dbReference type="InterPro" id="IPR009100">
    <property type="entry name" value="AcylCoA_DH/oxidase_NM_dom_sf"/>
</dbReference>
<dbReference type="InterPro" id="IPR006091">
    <property type="entry name" value="Acyl-CoA_Oxase/DH_mid-dom"/>
</dbReference>
<dbReference type="InterPro" id="IPR037069">
    <property type="entry name" value="AcylCoA_DH/ox_N_sf"/>
</dbReference>
<feature type="domain" description="Acyl-CoA oxidase/dehydrogenase middle" evidence="10">
    <location>
        <begin position="143"/>
        <end position="236"/>
    </location>
</feature>
<dbReference type="Gene3D" id="1.20.140.10">
    <property type="entry name" value="Butyryl-CoA Dehydrogenase, subunit A, domain 3"/>
    <property type="match status" value="1"/>
</dbReference>
<dbReference type="PANTHER" id="PTHR43884:SF12">
    <property type="entry name" value="ISOVALERYL-COA DEHYDROGENASE, MITOCHONDRIAL-RELATED"/>
    <property type="match status" value="1"/>
</dbReference>
<evidence type="ECO:0000256" key="6">
    <source>
        <dbReference type="ARBA" id="ARBA00022827"/>
    </source>
</evidence>
<feature type="domain" description="Acyl-CoA dehydrogenase/oxidase C-terminal" evidence="9">
    <location>
        <begin position="248"/>
        <end position="396"/>
    </location>
</feature>
<gene>
    <name evidence="12" type="primary">anaB</name>
</gene>